<dbReference type="PROSITE" id="PS50110">
    <property type="entry name" value="RESPONSE_REGULATORY"/>
    <property type="match status" value="1"/>
</dbReference>
<comment type="caution">
    <text evidence="4">The sequence shown here is derived from an EMBL/GenBank/DDBJ whole genome shotgun (WGS) entry which is preliminary data.</text>
</comment>
<evidence type="ECO:0000259" key="3">
    <source>
        <dbReference type="PROSITE" id="PS50110"/>
    </source>
</evidence>
<dbReference type="OrthoDB" id="7298659at2"/>
<dbReference type="Proteomes" id="UP000253769">
    <property type="component" value="Unassembled WGS sequence"/>
</dbReference>
<feature type="region of interest" description="Disordered" evidence="2">
    <location>
        <begin position="411"/>
        <end position="434"/>
    </location>
</feature>
<dbReference type="InterPro" id="IPR011990">
    <property type="entry name" value="TPR-like_helical_dom_sf"/>
</dbReference>
<dbReference type="InterPro" id="IPR019734">
    <property type="entry name" value="TPR_rpt"/>
</dbReference>
<dbReference type="InterPro" id="IPR052048">
    <property type="entry name" value="ST_Response_Regulator"/>
</dbReference>
<dbReference type="PANTHER" id="PTHR43228:SF1">
    <property type="entry name" value="TWO-COMPONENT RESPONSE REGULATOR ARR22"/>
    <property type="match status" value="1"/>
</dbReference>
<dbReference type="InterPro" id="IPR011006">
    <property type="entry name" value="CheY-like_superfamily"/>
</dbReference>
<dbReference type="SUPFAM" id="SSF48452">
    <property type="entry name" value="TPR-like"/>
    <property type="match status" value="1"/>
</dbReference>
<dbReference type="PANTHER" id="PTHR43228">
    <property type="entry name" value="TWO-COMPONENT RESPONSE REGULATOR"/>
    <property type="match status" value="1"/>
</dbReference>
<dbReference type="InterPro" id="IPR001789">
    <property type="entry name" value="Sig_transdc_resp-reg_receiver"/>
</dbReference>
<dbReference type="AlphaFoldDB" id="A0A369WK09"/>
<organism evidence="4 5">
    <name type="scientific">Motiliproteus coralliicola</name>
    <dbReference type="NCBI Taxonomy" id="2283196"/>
    <lineage>
        <taxon>Bacteria</taxon>
        <taxon>Pseudomonadati</taxon>
        <taxon>Pseudomonadota</taxon>
        <taxon>Gammaproteobacteria</taxon>
        <taxon>Oceanospirillales</taxon>
        <taxon>Oceanospirillaceae</taxon>
        <taxon>Motiliproteus</taxon>
    </lineage>
</organism>
<dbReference type="SMART" id="SM00028">
    <property type="entry name" value="TPR"/>
    <property type="match status" value="5"/>
</dbReference>
<protein>
    <submittedName>
        <fullName evidence="4">Response regulator</fullName>
    </submittedName>
</protein>
<evidence type="ECO:0000313" key="5">
    <source>
        <dbReference type="Proteomes" id="UP000253769"/>
    </source>
</evidence>
<comment type="caution">
    <text evidence="1">Lacks conserved residue(s) required for the propagation of feature annotation.</text>
</comment>
<dbReference type="SMART" id="SM00448">
    <property type="entry name" value="REC"/>
    <property type="match status" value="1"/>
</dbReference>
<dbReference type="Pfam" id="PF00072">
    <property type="entry name" value="Response_reg"/>
    <property type="match status" value="1"/>
</dbReference>
<dbReference type="Pfam" id="PF13432">
    <property type="entry name" value="TPR_16"/>
    <property type="match status" value="1"/>
</dbReference>
<feature type="domain" description="Response regulatory" evidence="3">
    <location>
        <begin position="17"/>
        <end position="136"/>
    </location>
</feature>
<sequence length="542" mass="61182">MGENQGLATKVDLSDKSVLLIDSSGNLRSTVKTMLQSMGFGSVTTLSIAPRVLDDIADNDYDIVLLGHNVNDKYSGLQLFEEARYKGLIKPTCSWVLMSSDASQQSVLFAIEIEPDELLTKPFTLDALSRRIQSLCQRRALLEPIERAVERKAFNRAIRLCDTVLRASDPNYQQAQLIKGRLLKDQQRYSEARDVFERCYSDSGGLYSGYQLAECHYHLGDFDIAEKLLTTLIDKHRLLIPAYDLLAKVSEARGDLQQAQQQLRKGASQSPLSIQRQMELGRLSVRANDLSQAEKAYRRCIHLGESSCLDSATPYFKLVNVQRLQVEASQGHERQDRLDDIEKLLERADTRFHRDPQVRVQSQLIRAKVNETLGDADSAQHCYERALAHAESYGLSVDLEQMRAQLLDESTPAMPGPVLQESEPEPTKTKHDPAMSAKVNRIGVRNYLADKPGQAIRYFGLAFDYDPSNARALLNLSQLFLEAARDTPSKRDERMKMFQRYSRLAQRLPLAGDELHKDQQLRKLAELPLEQLPEGPLAALLK</sequence>
<name>A0A369WK09_9GAMM</name>
<dbReference type="GO" id="GO:0000160">
    <property type="term" value="P:phosphorelay signal transduction system"/>
    <property type="evidence" value="ECO:0007669"/>
    <property type="project" value="InterPro"/>
</dbReference>
<dbReference type="SUPFAM" id="SSF52172">
    <property type="entry name" value="CheY-like"/>
    <property type="match status" value="1"/>
</dbReference>
<evidence type="ECO:0000313" key="4">
    <source>
        <dbReference type="EMBL" id="RDE22378.1"/>
    </source>
</evidence>
<dbReference type="Gene3D" id="1.25.40.10">
    <property type="entry name" value="Tetratricopeptide repeat domain"/>
    <property type="match status" value="2"/>
</dbReference>
<evidence type="ECO:0000256" key="1">
    <source>
        <dbReference type="PROSITE-ProRule" id="PRU00169"/>
    </source>
</evidence>
<evidence type="ECO:0000256" key="2">
    <source>
        <dbReference type="SAM" id="MobiDB-lite"/>
    </source>
</evidence>
<accession>A0A369WK09</accession>
<keyword evidence="5" id="KW-1185">Reference proteome</keyword>
<dbReference type="Pfam" id="PF13174">
    <property type="entry name" value="TPR_6"/>
    <property type="match status" value="1"/>
</dbReference>
<reference evidence="4 5" key="1">
    <citation type="submission" date="2018-07" db="EMBL/GenBank/DDBJ databases">
        <title>Motiliproteus coralliicola sp. nov., a bacterium isolated from Coral.</title>
        <authorList>
            <person name="Wang G."/>
        </authorList>
    </citation>
    <scope>NUCLEOTIDE SEQUENCE [LARGE SCALE GENOMIC DNA]</scope>
    <source>
        <strain evidence="4 5">C34</strain>
    </source>
</reference>
<dbReference type="EMBL" id="QQOH01000002">
    <property type="protein sequence ID" value="RDE22378.1"/>
    <property type="molecule type" value="Genomic_DNA"/>
</dbReference>
<proteinExistence type="predicted"/>
<dbReference type="Gene3D" id="3.40.50.2300">
    <property type="match status" value="1"/>
</dbReference>
<gene>
    <name evidence="4" type="ORF">DV711_07160</name>
</gene>